<gene>
    <name evidence="2" type="ORF">RMAR00112_LOCUS20551</name>
</gene>
<reference evidence="2" key="1">
    <citation type="submission" date="2021-01" db="EMBL/GenBank/DDBJ databases">
        <authorList>
            <person name="Corre E."/>
            <person name="Pelletier E."/>
            <person name="Niang G."/>
            <person name="Scheremetjew M."/>
            <person name="Finn R."/>
            <person name="Kale V."/>
            <person name="Holt S."/>
            <person name="Cochrane G."/>
            <person name="Meng A."/>
            <person name="Brown T."/>
            <person name="Cohen L."/>
        </authorList>
    </citation>
    <scope>NUCLEOTIDE SEQUENCE</scope>
    <source>
        <strain evidence="2">CCMP 769</strain>
    </source>
</reference>
<accession>A0A7S2ZYF2</accession>
<dbReference type="AlphaFoldDB" id="A0A7S2ZYF2"/>
<evidence type="ECO:0000256" key="1">
    <source>
        <dbReference type="SAM" id="Phobius"/>
    </source>
</evidence>
<keyword evidence="1" id="KW-1133">Transmembrane helix</keyword>
<dbReference type="SUPFAM" id="SSF53098">
    <property type="entry name" value="Ribonuclease H-like"/>
    <property type="match status" value="1"/>
</dbReference>
<evidence type="ECO:0000313" key="2">
    <source>
        <dbReference type="EMBL" id="CAE0052524.1"/>
    </source>
</evidence>
<dbReference type="EMBL" id="HBHW01026478">
    <property type="protein sequence ID" value="CAE0052524.1"/>
    <property type="molecule type" value="Transcribed_RNA"/>
</dbReference>
<keyword evidence="1" id="KW-0472">Membrane</keyword>
<proteinExistence type="predicted"/>
<protein>
    <recommendedName>
        <fullName evidence="3">Integrase catalytic domain-containing protein</fullName>
    </recommendedName>
</protein>
<dbReference type="InterPro" id="IPR012337">
    <property type="entry name" value="RNaseH-like_sf"/>
</dbReference>
<sequence length="240" mass="26150">MGVVHHMCTAYHPETDAESERTNQTLQIMLRCCCPAENWVQRPPLLQIAYNSHESAATGFTPYFLVTAGHPRLSFDNSLPTTPITDLPEASTALVQRQAETLATARNGLALAQALSTEYANIHRTAKIFAPGDRVYLSTRNLKLQGPSRFHPRWLGPYVVLIKISDVASILDLPPAYADSSHVSCIAAEGGATWVGHISNYRLRNRRSALALATTGFVSAAIFDSPMVFASSSATVRVNL</sequence>
<dbReference type="InterPro" id="IPR050951">
    <property type="entry name" value="Retrovirus_Pol_polyprotein"/>
</dbReference>
<evidence type="ECO:0008006" key="3">
    <source>
        <dbReference type="Google" id="ProtNLM"/>
    </source>
</evidence>
<dbReference type="Gene3D" id="3.30.420.10">
    <property type="entry name" value="Ribonuclease H-like superfamily/Ribonuclease H"/>
    <property type="match status" value="1"/>
</dbReference>
<organism evidence="2">
    <name type="scientific">Rhodosorus marinus</name>
    <dbReference type="NCBI Taxonomy" id="101924"/>
    <lineage>
        <taxon>Eukaryota</taxon>
        <taxon>Rhodophyta</taxon>
        <taxon>Stylonematophyceae</taxon>
        <taxon>Stylonematales</taxon>
        <taxon>Stylonemataceae</taxon>
        <taxon>Rhodosorus</taxon>
    </lineage>
</organism>
<dbReference type="PANTHER" id="PTHR37984:SF15">
    <property type="entry name" value="INTEGRASE CATALYTIC DOMAIN-CONTAINING PROTEIN"/>
    <property type="match status" value="1"/>
</dbReference>
<keyword evidence="1" id="KW-0812">Transmembrane</keyword>
<dbReference type="InterPro" id="IPR036397">
    <property type="entry name" value="RNaseH_sf"/>
</dbReference>
<name>A0A7S2ZYF2_9RHOD</name>
<dbReference type="GO" id="GO:0003676">
    <property type="term" value="F:nucleic acid binding"/>
    <property type="evidence" value="ECO:0007669"/>
    <property type="project" value="InterPro"/>
</dbReference>
<dbReference type="PANTHER" id="PTHR37984">
    <property type="entry name" value="PROTEIN CBG26694"/>
    <property type="match status" value="1"/>
</dbReference>
<feature type="transmembrane region" description="Helical" evidence="1">
    <location>
        <begin position="209"/>
        <end position="230"/>
    </location>
</feature>